<evidence type="ECO:0000259" key="11">
    <source>
        <dbReference type="PROSITE" id="PS50862"/>
    </source>
</evidence>
<evidence type="ECO:0000256" key="3">
    <source>
        <dbReference type="ARBA" id="ARBA00022598"/>
    </source>
</evidence>
<sequence>MFTRVKGFRDIFGDEIPYWHKVEKSFHKVFKRYEYTEFKLPVLEKVEVFQRGIGDTTDIVEKEMFVFDDKGGDKLALRPEGTASIVRGYIENRLYTGNAIAKYYYYGPMFRRERPQKGRFRQFYQVGIEAFGSSAPSLDAEVIKTMQDIFDECGILDIVSLNINSIGCPKCRPLYKEKLISYLTDKKDQLCDDCLNRLNRNPLRVLDCKIDRCKSATRNAPKMVDHLCDECNSHFEKTKQFLTFFNIKFNIDPFMVRGLDYYVKTAFEFVTDRLGASSAVGGGGRYDGLIKTLGGPDIPGIGYAIGVDRLVTLMMEKNIPVNRTKKVFVVFFEETFKEGFEMIELLRKNDISTGFDYEFGNFKNQFKKADRNSADWVIIIGTSEKERGIVQLKDMKTGVQFEVKKEEIIEKLTL</sequence>
<dbReference type="InterPro" id="IPR006195">
    <property type="entry name" value="aa-tRNA-synth_II"/>
</dbReference>
<feature type="binding site" evidence="10">
    <location>
        <begin position="261"/>
        <end position="262"/>
    </location>
    <ligand>
        <name>L-histidine</name>
        <dbReference type="ChEBI" id="CHEBI:57595"/>
    </ligand>
</feature>
<comment type="subunit">
    <text evidence="2 9">Homodimer.</text>
</comment>
<reference evidence="12 13" key="1">
    <citation type="submission" date="2018-01" db="EMBL/GenBank/DDBJ databases">
        <title>Metagenomic assembled genomes from two thermal pools in the Uzon Caldera, Kamchatka, Russia.</title>
        <authorList>
            <person name="Wilkins L."/>
            <person name="Ettinger C."/>
        </authorList>
    </citation>
    <scope>NUCLEOTIDE SEQUENCE [LARGE SCALE GENOMIC DNA]</scope>
    <source>
        <strain evidence="12">ZAV-05</strain>
    </source>
</reference>
<dbReference type="SUPFAM" id="SSF55681">
    <property type="entry name" value="Class II aaRS and biotin synthetases"/>
    <property type="match status" value="1"/>
</dbReference>
<dbReference type="InterPro" id="IPR045864">
    <property type="entry name" value="aa-tRNA-synth_II/BPL/LPL"/>
</dbReference>
<dbReference type="RefSeq" id="WP_424605486.1">
    <property type="nucleotide sequence ID" value="NZ_JBNAVA010000004.1"/>
</dbReference>
<protein>
    <recommendedName>
        <fullName evidence="9">Histidine--tRNA ligase</fullName>
        <ecNumber evidence="9">6.1.1.21</ecNumber>
    </recommendedName>
    <alternativeName>
        <fullName evidence="9">Histidyl-tRNA synthetase</fullName>
        <shortName evidence="9">HisRS</shortName>
    </alternativeName>
</protein>
<comment type="caution">
    <text evidence="12">The sequence shown here is derived from an EMBL/GenBank/DDBJ whole genome shotgun (WGS) entry which is preliminary data.</text>
</comment>
<accession>A0A2J6WN59</accession>
<organism evidence="12 13">
    <name type="scientific">Calditerrivibrio nitroreducens</name>
    <dbReference type="NCBI Taxonomy" id="477976"/>
    <lineage>
        <taxon>Bacteria</taxon>
        <taxon>Pseudomonadati</taxon>
        <taxon>Deferribacterota</taxon>
        <taxon>Deferribacteres</taxon>
        <taxon>Deferribacterales</taxon>
        <taxon>Calditerrivibrionaceae</taxon>
    </lineage>
</organism>
<dbReference type="GO" id="GO:0004821">
    <property type="term" value="F:histidine-tRNA ligase activity"/>
    <property type="evidence" value="ECO:0007669"/>
    <property type="project" value="UniProtKB-UniRule"/>
</dbReference>
<keyword evidence="5 9" id="KW-0067">ATP-binding</keyword>
<keyword evidence="3 9" id="KW-0436">Ligase</keyword>
<dbReference type="PIRSF" id="PIRSF001549">
    <property type="entry name" value="His-tRNA_synth"/>
    <property type="match status" value="1"/>
</dbReference>
<dbReference type="NCBIfam" id="TIGR00442">
    <property type="entry name" value="hisS"/>
    <property type="match status" value="1"/>
</dbReference>
<feature type="binding site" evidence="10">
    <location>
        <position position="125"/>
    </location>
    <ligand>
        <name>L-histidine</name>
        <dbReference type="ChEBI" id="CHEBI:57595"/>
    </ligand>
</feature>
<evidence type="ECO:0000256" key="10">
    <source>
        <dbReference type="PIRSR" id="PIRSR001549-1"/>
    </source>
</evidence>
<feature type="binding site" evidence="10">
    <location>
        <begin position="80"/>
        <end position="82"/>
    </location>
    <ligand>
        <name>L-histidine</name>
        <dbReference type="ChEBI" id="CHEBI:57595"/>
    </ligand>
</feature>
<feature type="domain" description="Aminoacyl-transfer RNA synthetases class-II family profile" evidence="11">
    <location>
        <begin position="1"/>
        <end position="316"/>
    </location>
</feature>
<feature type="binding site" evidence="10">
    <location>
        <position position="111"/>
    </location>
    <ligand>
        <name>L-histidine</name>
        <dbReference type="ChEBI" id="CHEBI:57595"/>
    </ligand>
</feature>
<dbReference type="InterPro" id="IPR041715">
    <property type="entry name" value="HisRS-like_core"/>
</dbReference>
<dbReference type="CDD" id="cd00773">
    <property type="entry name" value="HisRS-like_core"/>
    <property type="match status" value="1"/>
</dbReference>
<dbReference type="Gene3D" id="3.40.50.800">
    <property type="entry name" value="Anticodon-binding domain"/>
    <property type="match status" value="1"/>
</dbReference>
<evidence type="ECO:0000256" key="4">
    <source>
        <dbReference type="ARBA" id="ARBA00022741"/>
    </source>
</evidence>
<dbReference type="GO" id="GO:0005524">
    <property type="term" value="F:ATP binding"/>
    <property type="evidence" value="ECO:0007669"/>
    <property type="project" value="UniProtKB-UniRule"/>
</dbReference>
<dbReference type="Gene3D" id="3.30.930.10">
    <property type="entry name" value="Bira Bifunctional Protein, Domain 2"/>
    <property type="match status" value="1"/>
</dbReference>
<keyword evidence="9" id="KW-0963">Cytoplasm</keyword>
<dbReference type="CDD" id="cd00859">
    <property type="entry name" value="HisRS_anticodon"/>
    <property type="match status" value="1"/>
</dbReference>
<dbReference type="PANTHER" id="PTHR43707">
    <property type="entry name" value="HISTIDYL-TRNA SYNTHETASE"/>
    <property type="match status" value="1"/>
</dbReference>
<dbReference type="GO" id="GO:0005737">
    <property type="term" value="C:cytoplasm"/>
    <property type="evidence" value="ECO:0007669"/>
    <property type="project" value="UniProtKB-SubCell"/>
</dbReference>
<feature type="binding site" evidence="10">
    <location>
        <position position="257"/>
    </location>
    <ligand>
        <name>L-histidine</name>
        <dbReference type="ChEBI" id="CHEBI:57595"/>
    </ligand>
</feature>
<dbReference type="HAMAP" id="MF_00127">
    <property type="entry name" value="His_tRNA_synth"/>
    <property type="match status" value="1"/>
</dbReference>
<dbReference type="EC" id="6.1.1.21" evidence="9"/>
<evidence type="ECO:0000256" key="6">
    <source>
        <dbReference type="ARBA" id="ARBA00022917"/>
    </source>
</evidence>
<dbReference type="InterPro" id="IPR004154">
    <property type="entry name" value="Anticodon-bd"/>
</dbReference>
<evidence type="ECO:0000256" key="5">
    <source>
        <dbReference type="ARBA" id="ARBA00022840"/>
    </source>
</evidence>
<dbReference type="InterPro" id="IPR015807">
    <property type="entry name" value="His-tRNA-ligase"/>
</dbReference>
<evidence type="ECO:0000313" key="13">
    <source>
        <dbReference type="Proteomes" id="UP000242881"/>
    </source>
</evidence>
<dbReference type="Pfam" id="PF13393">
    <property type="entry name" value="tRNA-synt_His"/>
    <property type="match status" value="1"/>
</dbReference>
<dbReference type="Proteomes" id="UP000242881">
    <property type="component" value="Unassembled WGS sequence"/>
</dbReference>
<name>A0A2J6WN59_9BACT</name>
<dbReference type="SUPFAM" id="SSF52954">
    <property type="entry name" value="Class II aaRS ABD-related"/>
    <property type="match status" value="1"/>
</dbReference>
<keyword evidence="4 9" id="KW-0547">Nucleotide-binding</keyword>
<comment type="similarity">
    <text evidence="1 9">Belongs to the class-II aminoacyl-tRNA synthetase family.</text>
</comment>
<dbReference type="Pfam" id="PF03129">
    <property type="entry name" value="HGTP_anticodon"/>
    <property type="match status" value="1"/>
</dbReference>
<dbReference type="EMBL" id="PNIN01000037">
    <property type="protein sequence ID" value="PMP71689.1"/>
    <property type="molecule type" value="Genomic_DNA"/>
</dbReference>
<comment type="catalytic activity">
    <reaction evidence="8 9">
        <text>tRNA(His) + L-histidine + ATP = L-histidyl-tRNA(His) + AMP + diphosphate + H(+)</text>
        <dbReference type="Rhea" id="RHEA:17313"/>
        <dbReference type="Rhea" id="RHEA-COMP:9665"/>
        <dbReference type="Rhea" id="RHEA-COMP:9689"/>
        <dbReference type="ChEBI" id="CHEBI:15378"/>
        <dbReference type="ChEBI" id="CHEBI:30616"/>
        <dbReference type="ChEBI" id="CHEBI:33019"/>
        <dbReference type="ChEBI" id="CHEBI:57595"/>
        <dbReference type="ChEBI" id="CHEBI:78442"/>
        <dbReference type="ChEBI" id="CHEBI:78527"/>
        <dbReference type="ChEBI" id="CHEBI:456215"/>
        <dbReference type="EC" id="6.1.1.21"/>
    </reaction>
</comment>
<evidence type="ECO:0000256" key="2">
    <source>
        <dbReference type="ARBA" id="ARBA00011738"/>
    </source>
</evidence>
<dbReference type="PROSITE" id="PS50862">
    <property type="entry name" value="AA_TRNA_LIGASE_II"/>
    <property type="match status" value="1"/>
</dbReference>
<evidence type="ECO:0000256" key="8">
    <source>
        <dbReference type="ARBA" id="ARBA00047639"/>
    </source>
</evidence>
<proteinExistence type="inferred from homology"/>
<evidence type="ECO:0000256" key="9">
    <source>
        <dbReference type="HAMAP-Rule" id="MF_00127"/>
    </source>
</evidence>
<keyword evidence="7 9" id="KW-0030">Aminoacyl-tRNA synthetase</keyword>
<evidence type="ECO:0000313" key="12">
    <source>
        <dbReference type="EMBL" id="PMP71689.1"/>
    </source>
</evidence>
<comment type="subcellular location">
    <subcellularLocation>
        <location evidence="9">Cytoplasm</location>
    </subcellularLocation>
</comment>
<dbReference type="PANTHER" id="PTHR43707:SF1">
    <property type="entry name" value="HISTIDINE--TRNA LIGASE, MITOCHONDRIAL-RELATED"/>
    <property type="match status" value="1"/>
</dbReference>
<dbReference type="InterPro" id="IPR036621">
    <property type="entry name" value="Anticodon-bd_dom_sf"/>
</dbReference>
<dbReference type="InterPro" id="IPR033656">
    <property type="entry name" value="HisRS_anticodon"/>
</dbReference>
<dbReference type="GO" id="GO:0006427">
    <property type="term" value="P:histidyl-tRNA aminoacylation"/>
    <property type="evidence" value="ECO:0007669"/>
    <property type="project" value="UniProtKB-UniRule"/>
</dbReference>
<gene>
    <name evidence="9" type="primary">hisS</name>
    <name evidence="12" type="ORF">C0187_03405</name>
</gene>
<keyword evidence="6 9" id="KW-0648">Protein biosynthesis</keyword>
<evidence type="ECO:0000256" key="1">
    <source>
        <dbReference type="ARBA" id="ARBA00008226"/>
    </source>
</evidence>
<feature type="binding site" evidence="10">
    <location>
        <position position="129"/>
    </location>
    <ligand>
        <name>L-histidine</name>
        <dbReference type="ChEBI" id="CHEBI:57595"/>
    </ligand>
</feature>
<dbReference type="AlphaFoldDB" id="A0A2J6WN59"/>
<evidence type="ECO:0000256" key="7">
    <source>
        <dbReference type="ARBA" id="ARBA00023146"/>
    </source>
</evidence>
<dbReference type="InterPro" id="IPR004516">
    <property type="entry name" value="HisRS/HisZ"/>
</dbReference>